<dbReference type="Pfam" id="PF13540">
    <property type="entry name" value="RCC1_2"/>
    <property type="match status" value="1"/>
</dbReference>
<dbReference type="Gene3D" id="2.130.10.30">
    <property type="entry name" value="Regulator of chromosome condensation 1/beta-lactamase-inhibitor protein II"/>
    <property type="match status" value="1"/>
</dbReference>
<accession>A0A9W6SXL6</accession>
<dbReference type="PROSITE" id="PS50012">
    <property type="entry name" value="RCC1_3"/>
    <property type="match status" value="2"/>
</dbReference>
<feature type="domain" description="BTB" evidence="4">
    <location>
        <begin position="1048"/>
        <end position="1114"/>
    </location>
</feature>
<dbReference type="InterPro" id="IPR009091">
    <property type="entry name" value="RCC1/BLIP-II"/>
</dbReference>
<dbReference type="InterPro" id="IPR051625">
    <property type="entry name" value="Signaling_Regulatory_Domain"/>
</dbReference>
<dbReference type="InterPro" id="IPR000210">
    <property type="entry name" value="BTB/POZ_dom"/>
</dbReference>
<dbReference type="Pfam" id="PF00651">
    <property type="entry name" value="BTB"/>
    <property type="match status" value="1"/>
</dbReference>
<evidence type="ECO:0000313" key="6">
    <source>
        <dbReference type="Proteomes" id="UP001165120"/>
    </source>
</evidence>
<evidence type="ECO:0000313" key="5">
    <source>
        <dbReference type="EMBL" id="GME69167.1"/>
    </source>
</evidence>
<protein>
    <submittedName>
        <fullName evidence="5">Unnamed protein product</fullName>
    </submittedName>
</protein>
<dbReference type="CDD" id="cd18186">
    <property type="entry name" value="BTB_POZ_ZBTB_KLHL-like"/>
    <property type="match status" value="1"/>
</dbReference>
<dbReference type="SMART" id="SM00248">
    <property type="entry name" value="ANK"/>
    <property type="match status" value="3"/>
</dbReference>
<keyword evidence="6" id="KW-1185">Reference proteome</keyword>
<feature type="region of interest" description="Disordered" evidence="3">
    <location>
        <begin position="493"/>
        <end position="518"/>
    </location>
</feature>
<dbReference type="SUPFAM" id="SSF48403">
    <property type="entry name" value="Ankyrin repeat"/>
    <property type="match status" value="1"/>
</dbReference>
<evidence type="ECO:0000256" key="2">
    <source>
        <dbReference type="PROSITE-ProRule" id="PRU00235"/>
    </source>
</evidence>
<feature type="repeat" description="RCC1" evidence="2">
    <location>
        <begin position="344"/>
        <end position="395"/>
    </location>
</feature>
<proteinExistence type="predicted"/>
<feature type="compositionally biased region" description="Acidic residues" evidence="3">
    <location>
        <begin position="807"/>
        <end position="817"/>
    </location>
</feature>
<evidence type="ECO:0000256" key="3">
    <source>
        <dbReference type="SAM" id="MobiDB-lite"/>
    </source>
</evidence>
<gene>
    <name evidence="5" type="ORF">Cboi02_000212300</name>
</gene>
<dbReference type="SUPFAM" id="SSF54695">
    <property type="entry name" value="POZ domain"/>
    <property type="match status" value="1"/>
</dbReference>
<organism evidence="5 6">
    <name type="scientific">Candida boidinii</name>
    <name type="common">Yeast</name>
    <dbReference type="NCBI Taxonomy" id="5477"/>
    <lineage>
        <taxon>Eukaryota</taxon>
        <taxon>Fungi</taxon>
        <taxon>Dikarya</taxon>
        <taxon>Ascomycota</taxon>
        <taxon>Saccharomycotina</taxon>
        <taxon>Pichiomycetes</taxon>
        <taxon>Pichiales</taxon>
        <taxon>Pichiaceae</taxon>
        <taxon>Ogataea</taxon>
        <taxon>Ogataea/Candida clade</taxon>
    </lineage>
</organism>
<dbReference type="InterPro" id="IPR011333">
    <property type="entry name" value="SKP1/BTB/POZ_sf"/>
</dbReference>
<comment type="caution">
    <text evidence="5">The sequence shown here is derived from an EMBL/GenBank/DDBJ whole genome shotgun (WGS) entry which is preliminary data.</text>
</comment>
<dbReference type="SMART" id="SM00225">
    <property type="entry name" value="BTB"/>
    <property type="match status" value="1"/>
</dbReference>
<dbReference type="Proteomes" id="UP001165120">
    <property type="component" value="Unassembled WGS sequence"/>
</dbReference>
<feature type="repeat" description="RCC1" evidence="2">
    <location>
        <begin position="396"/>
        <end position="460"/>
    </location>
</feature>
<dbReference type="PROSITE" id="PS50097">
    <property type="entry name" value="BTB"/>
    <property type="match status" value="1"/>
</dbReference>
<keyword evidence="1" id="KW-0677">Repeat</keyword>
<evidence type="ECO:0000256" key="1">
    <source>
        <dbReference type="ARBA" id="ARBA00022737"/>
    </source>
</evidence>
<dbReference type="EMBL" id="BSXN01000597">
    <property type="protein sequence ID" value="GME69167.1"/>
    <property type="molecule type" value="Genomic_DNA"/>
</dbReference>
<evidence type="ECO:0000259" key="4">
    <source>
        <dbReference type="PROSITE" id="PS50097"/>
    </source>
</evidence>
<dbReference type="Gene3D" id="1.25.40.20">
    <property type="entry name" value="Ankyrin repeat-containing domain"/>
    <property type="match status" value="1"/>
</dbReference>
<dbReference type="InterPro" id="IPR000408">
    <property type="entry name" value="Reg_chr_condens"/>
</dbReference>
<dbReference type="Pfam" id="PF12796">
    <property type="entry name" value="Ank_2"/>
    <property type="match status" value="1"/>
</dbReference>
<dbReference type="InterPro" id="IPR002110">
    <property type="entry name" value="Ankyrin_rpt"/>
</dbReference>
<sequence length="1347" mass="154621">MLYSYYSQNVLNQYAFVIPSFNSRAGSPLKESEDAQFLKSKNQIQFQIQNQDCDQVYNQIQQGNSSQIPINTKNILNSLQTLSKDELNLRDLYGRTILHIICLSNRIDLLNKLLKNQNLNLNVLDQENHWNCLHYAIFYKNFIIAKVLLSKNNDTLIKSKDREGFTPLDLLSSENDIKKLKWIPKSIGKFYNHKNNNNKNNNTLTSVINSNEIENSEIVDTDVIEVNDKIVHEHESTFESYEIQEINIEKRFKTKQDKTTRNESSRQDWYNYNRGGSNVYYSGLIKGATHAIDNLHQLDMSSLKLNYSDESYYPSLSERISLPRIRSLKMSKNHSVILTNEPKGNIFISGLGSRGRLGLGNSQPQDTYVPIPFFKDKKVLFCDVSDDHTIVLTSKNEIYTWGCNSYGQLGYSVDIASNKLEPIEATPHLVSTGDFKKKELIKKLIGVNCSKFHSLAFTKNEIYFWGLNIGQFGFTSSNTGDVMKVHNLSSMGSSGSSLTPPSTSSSTANTSSSLSSTSGTNALIQLTPKKMSFAYGDIKQVNATDNFTIVLTDSDEIHIYMNGFHAKVQPPLLSKIDDSTFDSFKPRILSKKRKIIKLKTQKNCNTCIILYDNGDISSFSLSESRSLNEFMKSLKFSTVWKATKEHLRSTDVDISNDGSIIICVKDGSAYKRAKRINIKGSNLSSSKKYKFTKIPNLNRVVNVITDPLFSKFNFIRDDIDLIPHNIPKTSLPIDIGRLSPLLETNDRVLQQKCINLKRRLNKDNTIETDFVYSTLNKHNKKGDSEIDDEEFVINNFYLNGMGSNHEDENDDNDEDENNPANNNKDMYNDDLLMRRYKRRWNNKEASDSNKNNAAYILKFKDIQDVRELMRSEDLEYYLALKDLQYGKNYNWKIKIIDDVKNETFEFRAHKEIISIRSQILIKLFSFNENLDKITINHNNKKLFIENDAVSKTLTFKGDINYRSVLILVHLLYTDEQLDIWNDGTPLVKLPIEITRTKNCFENVTRVLNILDPMGRIQCKDLLIEDIKSLYQGSNFENESTVSNLCNLNDAIIKLYDGEVKAVSLVLMSRSAYFETLLSSRWNELEEKEEHEEVKTLNLPDISVDAFKIVLRYLYGFNFNEIFDFTENGESIPEFINFILSVLEASDLLLLDELSDICQLYIKDFINLDNVSILLRHAISMKATKLLANCIWYIYNNLDYLLFDNTFGKLLTENSKDFELYEILDDGLKWFNKLKYNNFNEVRINNNNIGNISENEIGAISINSKSSDFVRDNCFLNSDSNNFLRMFLDDIEKFNSNFMHPILQEYYGPFFETSDKGLDKNSGNGTIIGASVLNPLSLGLLKYMAVLV</sequence>
<name>A0A9W6SXL6_CANBO</name>
<dbReference type="SUPFAM" id="SSF50985">
    <property type="entry name" value="RCC1/BLIP-II"/>
    <property type="match status" value="1"/>
</dbReference>
<feature type="region of interest" description="Disordered" evidence="3">
    <location>
        <begin position="802"/>
        <end position="827"/>
    </location>
</feature>
<dbReference type="PANTHER" id="PTHR22872">
    <property type="entry name" value="BTK-BINDING PROTEIN-RELATED"/>
    <property type="match status" value="1"/>
</dbReference>
<dbReference type="InterPro" id="IPR036770">
    <property type="entry name" value="Ankyrin_rpt-contain_sf"/>
</dbReference>
<dbReference type="PRINTS" id="PR00633">
    <property type="entry name" value="RCCNDNSATION"/>
</dbReference>
<dbReference type="PANTHER" id="PTHR22872:SF2">
    <property type="entry name" value="INHIBITOR OF BRUTON TYROSINE KINASE"/>
    <property type="match status" value="1"/>
</dbReference>
<dbReference type="Gene3D" id="3.30.710.10">
    <property type="entry name" value="Potassium Channel Kv1.1, Chain A"/>
    <property type="match status" value="1"/>
</dbReference>
<reference evidence="5" key="1">
    <citation type="submission" date="2023-04" db="EMBL/GenBank/DDBJ databases">
        <title>Candida boidinii NBRC 10035.</title>
        <authorList>
            <person name="Ichikawa N."/>
            <person name="Sato H."/>
            <person name="Tonouchi N."/>
        </authorList>
    </citation>
    <scope>NUCLEOTIDE SEQUENCE</scope>
    <source>
        <strain evidence="5">NBRC 10035</strain>
    </source>
</reference>